<dbReference type="EMBL" id="LEKT01000042">
    <property type="protein sequence ID" value="KMO85868.1"/>
    <property type="molecule type" value="Genomic_DNA"/>
</dbReference>
<evidence type="ECO:0000256" key="11">
    <source>
        <dbReference type="ARBA" id="ARBA00023136"/>
    </source>
</evidence>
<evidence type="ECO:0000256" key="9">
    <source>
        <dbReference type="ARBA" id="ARBA00022984"/>
    </source>
</evidence>
<evidence type="ECO:0000256" key="6">
    <source>
        <dbReference type="ARBA" id="ARBA00022692"/>
    </source>
</evidence>
<keyword evidence="11 17" id="KW-0472">Membrane</keyword>
<keyword evidence="5 17" id="KW-1003">Cell membrane</keyword>
<dbReference type="Proteomes" id="UP000036503">
    <property type="component" value="Unassembled WGS sequence"/>
</dbReference>
<proteinExistence type="inferred from homology"/>
<name>A0A0J6WUK5_9FIRM</name>
<evidence type="ECO:0000256" key="3">
    <source>
        <dbReference type="ARBA" id="ARBA00012374"/>
    </source>
</evidence>
<dbReference type="InterPro" id="IPR003824">
    <property type="entry name" value="UppP"/>
</dbReference>
<dbReference type="PATRIC" id="fig|1122219.3.peg.2167"/>
<keyword evidence="13 17" id="KW-0961">Cell wall biogenesis/degradation</keyword>
<keyword evidence="8 17" id="KW-0133">Cell shape</keyword>
<feature type="transmembrane region" description="Helical" evidence="17">
    <location>
        <begin position="192"/>
        <end position="212"/>
    </location>
</feature>
<dbReference type="NCBIfam" id="NF001390">
    <property type="entry name" value="PRK00281.1-4"/>
    <property type="match status" value="1"/>
</dbReference>
<dbReference type="OrthoDB" id="9808289at2"/>
<evidence type="ECO:0000256" key="4">
    <source>
        <dbReference type="ARBA" id="ARBA00021581"/>
    </source>
</evidence>
<evidence type="ECO:0000256" key="5">
    <source>
        <dbReference type="ARBA" id="ARBA00022475"/>
    </source>
</evidence>
<dbReference type="EC" id="3.6.1.27" evidence="3 17"/>
<evidence type="ECO:0000313" key="19">
    <source>
        <dbReference type="Proteomes" id="UP000036503"/>
    </source>
</evidence>
<evidence type="ECO:0000256" key="17">
    <source>
        <dbReference type="HAMAP-Rule" id="MF_01006"/>
    </source>
</evidence>
<dbReference type="GO" id="GO:0046677">
    <property type="term" value="P:response to antibiotic"/>
    <property type="evidence" value="ECO:0007669"/>
    <property type="project" value="UniProtKB-UniRule"/>
</dbReference>
<evidence type="ECO:0000256" key="16">
    <source>
        <dbReference type="ARBA" id="ARBA00047594"/>
    </source>
</evidence>
<reference evidence="18 19" key="1">
    <citation type="submission" date="2015-06" db="EMBL/GenBank/DDBJ databases">
        <title>Draft genome sequence of beer spoilage bacterium Megasphaera cerevisiae type strain 20462.</title>
        <authorList>
            <person name="Kutumbaka K."/>
            <person name="Pasmowitz J."/>
            <person name="Mategko J."/>
            <person name="Reyes D."/>
            <person name="Friedrich A."/>
            <person name="Han S."/>
            <person name="Martens-Habbena W."/>
            <person name="Neal-McKinney J."/>
            <person name="Janagama H.K."/>
            <person name="Nadala C."/>
            <person name="Samadpour M."/>
        </authorList>
    </citation>
    <scope>NUCLEOTIDE SEQUENCE [LARGE SCALE GENOMIC DNA]</scope>
    <source>
        <strain evidence="18 19">DSM 20462</strain>
    </source>
</reference>
<feature type="transmembrane region" description="Helical" evidence="17">
    <location>
        <begin position="115"/>
        <end position="137"/>
    </location>
</feature>
<evidence type="ECO:0000256" key="2">
    <source>
        <dbReference type="ARBA" id="ARBA00010621"/>
    </source>
</evidence>
<dbReference type="PANTHER" id="PTHR30622">
    <property type="entry name" value="UNDECAPRENYL-DIPHOSPHATASE"/>
    <property type="match status" value="1"/>
</dbReference>
<feature type="transmembrane region" description="Helical" evidence="17">
    <location>
        <begin position="224"/>
        <end position="246"/>
    </location>
</feature>
<keyword evidence="12 17" id="KW-0046">Antibiotic resistance</keyword>
<evidence type="ECO:0000256" key="13">
    <source>
        <dbReference type="ARBA" id="ARBA00023316"/>
    </source>
</evidence>
<evidence type="ECO:0000256" key="7">
    <source>
        <dbReference type="ARBA" id="ARBA00022801"/>
    </source>
</evidence>
<feature type="transmembrane region" description="Helical" evidence="17">
    <location>
        <begin position="258"/>
        <end position="275"/>
    </location>
</feature>
<dbReference type="NCBIfam" id="NF001389">
    <property type="entry name" value="PRK00281.1-2"/>
    <property type="match status" value="1"/>
</dbReference>
<accession>A0A0J6WUK5</accession>
<gene>
    <name evidence="17" type="primary">uppP</name>
    <name evidence="18" type="ORF">AB840_11075</name>
</gene>
<dbReference type="GO" id="GO:0071555">
    <property type="term" value="P:cell wall organization"/>
    <property type="evidence" value="ECO:0007669"/>
    <property type="project" value="UniProtKB-KW"/>
</dbReference>
<comment type="subcellular location">
    <subcellularLocation>
        <location evidence="1 17">Cell membrane</location>
        <topology evidence="1 17">Multi-pass membrane protein</topology>
    </subcellularLocation>
</comment>
<comment type="miscellaneous">
    <text evidence="17">Bacitracin is thought to be involved in the inhibition of peptidoglycan synthesis by sequestering undecaprenyl diphosphate, thereby reducing the pool of lipid carrier available.</text>
</comment>
<keyword evidence="19" id="KW-1185">Reference proteome</keyword>
<dbReference type="GO" id="GO:0008360">
    <property type="term" value="P:regulation of cell shape"/>
    <property type="evidence" value="ECO:0007669"/>
    <property type="project" value="UniProtKB-KW"/>
</dbReference>
<evidence type="ECO:0000256" key="15">
    <source>
        <dbReference type="ARBA" id="ARBA00032932"/>
    </source>
</evidence>
<dbReference type="AlphaFoldDB" id="A0A0J6WUK5"/>
<comment type="similarity">
    <text evidence="2 17">Belongs to the UppP family.</text>
</comment>
<feature type="transmembrane region" description="Helical" evidence="17">
    <location>
        <begin position="41"/>
        <end position="61"/>
    </location>
</feature>
<organism evidence="18 19">
    <name type="scientific">Megasphaera cerevisiae DSM 20462</name>
    <dbReference type="NCBI Taxonomy" id="1122219"/>
    <lineage>
        <taxon>Bacteria</taxon>
        <taxon>Bacillati</taxon>
        <taxon>Bacillota</taxon>
        <taxon>Negativicutes</taxon>
        <taxon>Veillonellales</taxon>
        <taxon>Veillonellaceae</taxon>
        <taxon>Megasphaera</taxon>
    </lineage>
</organism>
<dbReference type="PANTHER" id="PTHR30622:SF3">
    <property type="entry name" value="UNDECAPRENYL-DIPHOSPHATASE"/>
    <property type="match status" value="1"/>
</dbReference>
<dbReference type="GO" id="GO:0009252">
    <property type="term" value="P:peptidoglycan biosynthetic process"/>
    <property type="evidence" value="ECO:0007669"/>
    <property type="project" value="UniProtKB-KW"/>
</dbReference>
<dbReference type="HAMAP" id="MF_01006">
    <property type="entry name" value="Undec_diphosphatase"/>
    <property type="match status" value="1"/>
</dbReference>
<comment type="catalytic activity">
    <reaction evidence="16 17">
        <text>di-trans,octa-cis-undecaprenyl diphosphate + H2O = di-trans,octa-cis-undecaprenyl phosphate + phosphate + H(+)</text>
        <dbReference type="Rhea" id="RHEA:28094"/>
        <dbReference type="ChEBI" id="CHEBI:15377"/>
        <dbReference type="ChEBI" id="CHEBI:15378"/>
        <dbReference type="ChEBI" id="CHEBI:43474"/>
        <dbReference type="ChEBI" id="CHEBI:58405"/>
        <dbReference type="ChEBI" id="CHEBI:60392"/>
        <dbReference type="EC" id="3.6.1.27"/>
    </reaction>
</comment>
<evidence type="ECO:0000256" key="1">
    <source>
        <dbReference type="ARBA" id="ARBA00004651"/>
    </source>
</evidence>
<protein>
    <recommendedName>
        <fullName evidence="4 17">Undecaprenyl-diphosphatase</fullName>
        <ecNumber evidence="3 17">3.6.1.27</ecNumber>
    </recommendedName>
    <alternativeName>
        <fullName evidence="15 17">Bacitracin resistance protein</fullName>
    </alternativeName>
    <alternativeName>
        <fullName evidence="14 17">Undecaprenyl pyrophosphate phosphatase</fullName>
    </alternativeName>
</protein>
<comment type="function">
    <text evidence="17">Catalyzes the dephosphorylation of undecaprenyl diphosphate (UPP). Confers resistance to bacitracin.</text>
</comment>
<dbReference type="Pfam" id="PF02673">
    <property type="entry name" value="BacA"/>
    <property type="match status" value="1"/>
</dbReference>
<dbReference type="NCBIfam" id="TIGR00753">
    <property type="entry name" value="undec_PP_bacA"/>
    <property type="match status" value="1"/>
</dbReference>
<keyword evidence="7 17" id="KW-0378">Hydrolase</keyword>
<keyword evidence="6 17" id="KW-0812">Transmembrane</keyword>
<dbReference type="GO" id="GO:0050380">
    <property type="term" value="F:undecaprenyl-diphosphatase activity"/>
    <property type="evidence" value="ECO:0007669"/>
    <property type="project" value="UniProtKB-UniRule"/>
</dbReference>
<feature type="transmembrane region" description="Helical" evidence="17">
    <location>
        <begin position="89"/>
        <end position="109"/>
    </location>
</feature>
<evidence type="ECO:0000256" key="10">
    <source>
        <dbReference type="ARBA" id="ARBA00022989"/>
    </source>
</evidence>
<dbReference type="InParanoid" id="A0A0J6WUK5"/>
<keyword evidence="9 17" id="KW-0573">Peptidoglycan synthesis</keyword>
<feature type="transmembrane region" description="Helical" evidence="17">
    <location>
        <begin position="149"/>
        <end position="172"/>
    </location>
</feature>
<evidence type="ECO:0000256" key="14">
    <source>
        <dbReference type="ARBA" id="ARBA00032707"/>
    </source>
</evidence>
<dbReference type="RefSeq" id="WP_048514914.1">
    <property type="nucleotide sequence ID" value="NZ_FUXD01000007.1"/>
</dbReference>
<dbReference type="STRING" id="39029.BSR42_10435"/>
<dbReference type="FunCoup" id="A0A0J6WUK5">
    <property type="interactions" value="321"/>
</dbReference>
<dbReference type="GO" id="GO:0005886">
    <property type="term" value="C:plasma membrane"/>
    <property type="evidence" value="ECO:0007669"/>
    <property type="project" value="UniProtKB-SubCell"/>
</dbReference>
<comment type="caution">
    <text evidence="18">The sequence shown here is derived from an EMBL/GenBank/DDBJ whole genome shotgun (WGS) entry which is preliminary data.</text>
</comment>
<sequence length="276" mass="30692">MSDYMIAVILGIVEGFTEYLPVSSTGHMILVGDWLGFTGPQAGVFEVFIQLGAILSVLVIYKAKFIRMFRQYRCWDLLRRENWFRNDTGLTLAHVAAGIVPVMGIGYLAHHAIKAYLFSAGTVIIGLIVGGIFMLAAERSHMRIVCHDVEKMTIMQAFMVGAFQILALWPGFSRSGSTIAGGLFLGLSRKAAADFSFIIAVPVMIVACFYDLLKSLAYLNVNDLIMIAIGFVTAFVVAYISVLWFLKFMNKSTLASFAYYRFLIAIVSFAYFFILK</sequence>
<keyword evidence="10 17" id="KW-1133">Transmembrane helix</keyword>
<evidence type="ECO:0000256" key="12">
    <source>
        <dbReference type="ARBA" id="ARBA00023251"/>
    </source>
</evidence>
<evidence type="ECO:0000313" key="18">
    <source>
        <dbReference type="EMBL" id="KMO85868.1"/>
    </source>
</evidence>
<evidence type="ECO:0000256" key="8">
    <source>
        <dbReference type="ARBA" id="ARBA00022960"/>
    </source>
</evidence>